<feature type="transmembrane region" description="Helical" evidence="1">
    <location>
        <begin position="84"/>
        <end position="102"/>
    </location>
</feature>
<feature type="transmembrane region" description="Helical" evidence="1">
    <location>
        <begin position="108"/>
        <end position="126"/>
    </location>
</feature>
<keyword evidence="1" id="KW-0812">Transmembrane</keyword>
<proteinExistence type="predicted"/>
<name>A0A1R4FEL6_9MICC</name>
<dbReference type="AlphaFoldDB" id="A0A1R4FEL6"/>
<sequence>MGVGGVTILVLFLAGSVLLVSVPLGIGLGAAVALPGLGDFKPGVLPWGVLILIGFLLAWLVANEVLEFALKLILPQQLRVAREVLSLLGGLAVLTGLFTLVVTSTLTALAAAAIASLLLLALKPVIDRLEANAPR</sequence>
<evidence type="ECO:0000256" key="1">
    <source>
        <dbReference type="SAM" id="Phobius"/>
    </source>
</evidence>
<keyword evidence="1" id="KW-0472">Membrane</keyword>
<protein>
    <submittedName>
        <fullName evidence="2">Uncharacterized protein</fullName>
    </submittedName>
</protein>
<dbReference type="EMBL" id="FUHW01000016">
    <property type="protein sequence ID" value="SJM54326.1"/>
    <property type="molecule type" value="Genomic_DNA"/>
</dbReference>
<evidence type="ECO:0000313" key="2">
    <source>
        <dbReference type="EMBL" id="SJM54326.1"/>
    </source>
</evidence>
<dbReference type="Proteomes" id="UP000195913">
    <property type="component" value="Unassembled WGS sequence"/>
</dbReference>
<feature type="transmembrane region" description="Helical" evidence="1">
    <location>
        <begin position="7"/>
        <end position="32"/>
    </location>
</feature>
<gene>
    <name evidence="2" type="ORF">FM101_03560</name>
</gene>
<reference evidence="2 3" key="1">
    <citation type="submission" date="2017-02" db="EMBL/GenBank/DDBJ databases">
        <authorList>
            <person name="Peterson S.W."/>
        </authorList>
    </citation>
    <scope>NUCLEOTIDE SEQUENCE [LARGE SCALE GENOMIC DNA]</scope>
    <source>
        <strain evidence="2 3">B Ar 00.02</strain>
    </source>
</reference>
<keyword evidence="3" id="KW-1185">Reference proteome</keyword>
<keyword evidence="1" id="KW-1133">Transmembrane helix</keyword>
<feature type="transmembrane region" description="Helical" evidence="1">
    <location>
        <begin position="44"/>
        <end position="63"/>
    </location>
</feature>
<accession>A0A1R4FEL6</accession>
<organism evidence="2 3">
    <name type="scientific">Arthrobacter rhombi</name>
    <dbReference type="NCBI Taxonomy" id="71253"/>
    <lineage>
        <taxon>Bacteria</taxon>
        <taxon>Bacillati</taxon>
        <taxon>Actinomycetota</taxon>
        <taxon>Actinomycetes</taxon>
        <taxon>Micrococcales</taxon>
        <taxon>Micrococcaceae</taxon>
        <taxon>Arthrobacter</taxon>
    </lineage>
</organism>
<evidence type="ECO:0000313" key="3">
    <source>
        <dbReference type="Proteomes" id="UP000195913"/>
    </source>
</evidence>